<dbReference type="EMBL" id="CAPB01000023">
    <property type="protein sequence ID" value="CCO94178.1"/>
    <property type="molecule type" value="Genomic_DNA"/>
</dbReference>
<name>A0A830ZZD2_ERWAM</name>
<reference evidence="1 2" key="2">
    <citation type="submission" date="2013-04" db="EMBL/GenBank/DDBJ databases">
        <title>Comparative genomics of 12 strains of Erwinia amylovora identifies a pan-genome with a large conserved core and provides insights into host specificity.</title>
        <authorList>
            <person name="Mann R.A."/>
            <person name="Smits T.H.M."/>
            <person name="Buehlmann A."/>
            <person name="Blom J."/>
            <person name="Goesmann A."/>
            <person name="Frey J.E."/>
            <person name="Plummer K.M."/>
            <person name="Beer S.V."/>
            <person name="Luck J."/>
            <person name="Duffy B."/>
            <person name="Rodoni B."/>
        </authorList>
    </citation>
    <scope>NUCLEOTIDE SEQUENCE [LARGE SCALE GENOMIC DNA]</scope>
    <source>
        <strain evidence="2">CFBP 1232</strain>
    </source>
</reference>
<dbReference type="Gene3D" id="1.10.30.50">
    <property type="match status" value="1"/>
</dbReference>
<reference evidence="1 2" key="1">
    <citation type="submission" date="2012-11" db="EMBL/GenBank/DDBJ databases">
        <authorList>
            <person name="Linke B."/>
        </authorList>
    </citation>
    <scope>NUCLEOTIDE SEQUENCE [LARGE SCALE GENOMIC DNA]</scope>
    <source>
        <strain evidence="2">CFBP 1232</strain>
    </source>
</reference>
<evidence type="ECO:0000313" key="1">
    <source>
        <dbReference type="EMBL" id="CCO94178.1"/>
    </source>
</evidence>
<comment type="caution">
    <text evidence="1">The sequence shown here is derived from an EMBL/GenBank/DDBJ whole genome shotgun (WGS) entry which is preliminary data.</text>
</comment>
<sequence length="291" mass="33639">MVSKINLPSEDSIEVWKNVFLQRSAYRPYKKFYNLIYQHIIAQYALYINCGGDPNIVKPLELINFTSDITEAAARKLTLQNLYAAKRNKKPYEILDAMRRKHKLLYCPTCGEDGSPGTLDHYLPKDVFPELAICLANLTPMCSRCQEEKSTTYQSESGGKAFFHPYFDIIDQCLFKVEITPPFNAPSDFKIIIRENISAECRILAKNHLAGLDWVSRFRTFCEQKHLHLLRMVSEERDDEEPLSAGKIARICLRQEEQKSFNSWGAIYYRSVLESAEFLDYLNNAELPDNL</sequence>
<accession>A0A830ZZD2</accession>
<dbReference type="Proteomes" id="UP000013111">
    <property type="component" value="Unassembled WGS sequence"/>
</dbReference>
<dbReference type="GeneID" id="97606395"/>
<organism evidence="1 2">
    <name type="scientific">Erwinia amylovora NBRC 12687 = CFBP 1232</name>
    <dbReference type="NCBI Taxonomy" id="1219359"/>
    <lineage>
        <taxon>Bacteria</taxon>
        <taxon>Pseudomonadati</taxon>
        <taxon>Pseudomonadota</taxon>
        <taxon>Gammaproteobacteria</taxon>
        <taxon>Enterobacterales</taxon>
        <taxon>Erwiniaceae</taxon>
        <taxon>Erwinia</taxon>
    </lineage>
</organism>
<gene>
    <name evidence="1" type="ORF">BN437_2256</name>
</gene>
<dbReference type="AlphaFoldDB" id="A0A830ZZD2"/>
<protein>
    <submittedName>
        <fullName evidence="1">Protein</fullName>
    </submittedName>
</protein>
<dbReference type="RefSeq" id="WP_004158218.1">
    <property type="nucleotide sequence ID" value="NZ_BAYW01000003.1"/>
</dbReference>
<evidence type="ECO:0000313" key="2">
    <source>
        <dbReference type="Proteomes" id="UP000013111"/>
    </source>
</evidence>
<proteinExistence type="predicted"/>